<protein>
    <submittedName>
        <fullName evidence="1">Uncharacterized protein</fullName>
    </submittedName>
</protein>
<dbReference type="EMBL" id="CP053923">
    <property type="protein sequence ID" value="QNT69563.1"/>
    <property type="molecule type" value="Genomic_DNA"/>
</dbReference>
<gene>
    <name evidence="1" type="ORF">HQ394_09760</name>
</gene>
<dbReference type="KEGG" id="dvn:HQ394_09760"/>
<keyword evidence="2" id="KW-1185">Reference proteome</keyword>
<dbReference type="Proteomes" id="UP000516369">
    <property type="component" value="Chromosome"/>
</dbReference>
<evidence type="ECO:0000313" key="2">
    <source>
        <dbReference type="Proteomes" id="UP000516369"/>
    </source>
</evidence>
<name>A0A7H1N1H7_9PROT</name>
<sequence>MAADRTDIGHVFSSLDATGEVGTAAAGSRPLFHLRLIDRRIVHLQTIENRFLQ</sequence>
<reference evidence="1 2" key="1">
    <citation type="submission" date="2020-05" db="EMBL/GenBank/DDBJ databases">
        <title>Complete closed genome sequence of Defluviicoccus vanus.</title>
        <authorList>
            <person name="Bessarab I."/>
            <person name="Arumugam K."/>
            <person name="Maszenan A.M."/>
            <person name="Seviour R.J."/>
            <person name="Williams R.B."/>
        </authorList>
    </citation>
    <scope>NUCLEOTIDE SEQUENCE [LARGE SCALE GENOMIC DNA]</scope>
    <source>
        <strain evidence="1 2">Ben 114</strain>
    </source>
</reference>
<dbReference type="RefSeq" id="WP_190260084.1">
    <property type="nucleotide sequence ID" value="NZ_CP053923.1"/>
</dbReference>
<dbReference type="AlphaFoldDB" id="A0A7H1N1H7"/>
<organism evidence="1 2">
    <name type="scientific">Defluviicoccus vanus</name>
    <dbReference type="NCBI Taxonomy" id="111831"/>
    <lineage>
        <taxon>Bacteria</taxon>
        <taxon>Pseudomonadati</taxon>
        <taxon>Pseudomonadota</taxon>
        <taxon>Alphaproteobacteria</taxon>
        <taxon>Rhodospirillales</taxon>
        <taxon>Rhodospirillaceae</taxon>
        <taxon>Defluviicoccus</taxon>
    </lineage>
</organism>
<proteinExistence type="predicted"/>
<evidence type="ECO:0000313" key="1">
    <source>
        <dbReference type="EMBL" id="QNT69563.1"/>
    </source>
</evidence>
<accession>A0A7H1N1H7</accession>